<protein>
    <submittedName>
        <fullName evidence="2">Uncharacterized protein</fullName>
    </submittedName>
</protein>
<proteinExistence type="predicted"/>
<keyword evidence="1" id="KW-0732">Signal</keyword>
<comment type="caution">
    <text evidence="2">The sequence shown here is derived from an EMBL/GenBank/DDBJ whole genome shotgun (WGS) entry which is preliminary data.</text>
</comment>
<evidence type="ECO:0000313" key="3">
    <source>
        <dbReference type="Proteomes" id="UP000285794"/>
    </source>
</evidence>
<dbReference type="OrthoDB" id="1465441at2"/>
<feature type="chain" id="PRO_5019180725" evidence="1">
    <location>
        <begin position="23"/>
        <end position="1494"/>
    </location>
</feature>
<gene>
    <name evidence="2" type="ORF">DWB61_12435</name>
</gene>
<sequence>MSKQLFSLIFLGFLLASFTTKAKPFNQDSIVSISEIDLLMDHPSLNNKEKKAFQEKFQQFWNTAQASSAKRDSILSICEKFRKKSARIVPDFYDYFNSLILFNEKGLDDENYSNWEKGLLNELSNPKVKLKNINEFLKQTNNLLKDQLLYKSFSTEWKTRSNDFHYIYDDTLKIIFHSTELVCYSQKDSCCIYNTSGAYYPFEKKWKGEKGKIAWTRAGKAPADEYAEFKGYKLDITKPKIEIDTAQYKNQLLFKDFISGSLIEKVNIVKDPASASYPRFESFEQNIAIDSLFENINYKGGIAIQGAKFIGKGNSEQPAKITLTRNDSLFIEASSEYFSFSNNKIIGKDTEITLHLDTFKIYHPNLHLKILTKEKDLILTRDGTGMSQSPYFNNYHNILMDFGILHWKMDENIIHFKKMKGASHRLAKFESLNYFTNNHYLRLQGMDDKHPLVLLHEFAEYTYSNTFTTEEYANYLRKPISQIRQQVIALSFQGFVNYNVSEDEITIEKRSGDYISAAMGKQDYDVIHFSANTEKLQDDATLNLKNFHLQINGVNQVSVSNSQNVSFVPKGGKLLVKKNRDFEFSGLVKAGPLNMYGKNFNFSYDNFKVDMGLIDSLKAYIPTDDQGQFARRNAIFLENIVKNATANLLIDDPSNKSGNEYLEQYPIFNSYDSSYLYYEKAYIHNNVYKKDNFYIKVDPFTIDNINKLSNQDLQFQGEFKSGGIVPSFRETLIVNNDNSIGFAHAIEKNGVLVYNKAIFTDSLYLNNDGLWGKGTFTEKNTKIVSDHFTFLPESAKGQAESYTLLAQSTPFSHPDISGKNIWVEWQSIKDEFKIQSQGKGSPLNMYEGHASLSGIVNITNNKMAGSGEMVYANGSFTSNYFNYSGAKITADTSQFKLLNGNEAGYSFKAEMCNAIIDLSTQRSDFKSTIAGNYSSFPSNNYICQLNSFKWNMTNDQIEFGSEELANLNQLWETGKIKSLPKTSYNTFISTHFDQDSLSFVSPYAIYDTTNYTIAAKFVEKLKIADASIIPLHGNITIENNGYLAPLSNCKILADTLHHFHEITDALVEVKGRRNYTGSGFYTYKDELDEEQEIYFKEISVDSTGQTIASGAIPDAMSFTLSPDFDFRGEAHLSAREEHLRFNGETQIHNKCDNIKNRWLTFNAPINPKDIMIPIDTIGRDKESVKIFNSLYLTNDSIHIYPAFLSTRKFYTDNPLLTVDGYLTFNKDKNLYQVGSEQKLKKPELPGNLLSYNMNNCNLNGEGIINLGVKLGHVKTTAAGTVDYDSDKGKVSLITCLGFDFYFSELLLKMMNKHFSNSVQRPSNLNNDHFLQTFPLIMPELEANKIVKEIKEKSSYDALPDTTKQTLFFNRVKLEWKPKEKAYYSVGELELGSIHQTSHNCIVKGKIEVRKSSRGNRMYLYMELEDGHWFYFEYQNQVMFMRSSIHEINITMEEVKEDERRFRDPVSKLNYLYLLAPMSKVTRFKKLHNMTAANE</sequence>
<keyword evidence="3" id="KW-1185">Reference proteome</keyword>
<organism evidence="2 3">
    <name type="scientific">Ancylomarina euxinus</name>
    <dbReference type="NCBI Taxonomy" id="2283627"/>
    <lineage>
        <taxon>Bacteria</taxon>
        <taxon>Pseudomonadati</taxon>
        <taxon>Bacteroidota</taxon>
        <taxon>Bacteroidia</taxon>
        <taxon>Marinilabiliales</taxon>
        <taxon>Marinifilaceae</taxon>
        <taxon>Ancylomarina</taxon>
    </lineage>
</organism>
<dbReference type="RefSeq" id="WP_125031206.1">
    <property type="nucleotide sequence ID" value="NZ_JAPXVP010000005.1"/>
</dbReference>
<evidence type="ECO:0000256" key="1">
    <source>
        <dbReference type="SAM" id="SignalP"/>
    </source>
</evidence>
<dbReference type="Proteomes" id="UP000285794">
    <property type="component" value="Unassembled WGS sequence"/>
</dbReference>
<evidence type="ECO:0000313" key="2">
    <source>
        <dbReference type="EMBL" id="RRG20543.1"/>
    </source>
</evidence>
<accession>A0A425XZH8</accession>
<name>A0A425XZH8_9BACT</name>
<reference evidence="2 3" key="1">
    <citation type="submission" date="2018-07" db="EMBL/GenBank/DDBJ databases">
        <title>Draft genome sequence of Ancylomarina sp. M1P.</title>
        <authorList>
            <person name="Yadav S."/>
            <person name="Villanueva L."/>
            <person name="Damste J.S.S."/>
        </authorList>
    </citation>
    <scope>NUCLEOTIDE SEQUENCE [LARGE SCALE GENOMIC DNA]</scope>
    <source>
        <strain evidence="2 3">M1P</strain>
    </source>
</reference>
<feature type="signal peptide" evidence="1">
    <location>
        <begin position="1"/>
        <end position="22"/>
    </location>
</feature>
<dbReference type="EMBL" id="QQWG01000012">
    <property type="protein sequence ID" value="RRG20543.1"/>
    <property type="molecule type" value="Genomic_DNA"/>
</dbReference>